<evidence type="ECO:0000313" key="1">
    <source>
        <dbReference type="EMBL" id="THF56665.1"/>
    </source>
</evidence>
<dbReference type="CDD" id="cd08054">
    <property type="entry name" value="gp6"/>
    <property type="match status" value="1"/>
</dbReference>
<protein>
    <recommendedName>
        <fullName evidence="3">PhiE125 gp8 family phage protein</fullName>
    </recommendedName>
</protein>
<reference evidence="1 2" key="1">
    <citation type="submission" date="2019-04" db="EMBL/GenBank/DDBJ databases">
        <title>Mesorhizobium composti sp. nov., isolated from compost.</title>
        <authorList>
            <person name="Lin S.-Y."/>
            <person name="Hameed A."/>
            <person name="Hsieh Y.-T."/>
            <person name="Young C.-C."/>
        </authorList>
    </citation>
    <scope>NUCLEOTIDE SEQUENCE [LARGE SCALE GENOMIC DNA]</scope>
    <source>
        <strain evidence="1 2">CC-YTH430</strain>
    </source>
</reference>
<organism evidence="1 2">
    <name type="scientific">Ollibium composti</name>
    <dbReference type="NCBI Taxonomy" id="2675109"/>
    <lineage>
        <taxon>Bacteria</taxon>
        <taxon>Pseudomonadati</taxon>
        <taxon>Pseudomonadota</taxon>
        <taxon>Alphaproteobacteria</taxon>
        <taxon>Hyphomicrobiales</taxon>
        <taxon>Phyllobacteriaceae</taxon>
        <taxon>Ollibium</taxon>
    </lineage>
</organism>
<comment type="caution">
    <text evidence="1">The sequence shown here is derived from an EMBL/GenBank/DDBJ whole genome shotgun (WGS) entry which is preliminary data.</text>
</comment>
<dbReference type="EMBL" id="SSNY01000007">
    <property type="protein sequence ID" value="THF56665.1"/>
    <property type="molecule type" value="Genomic_DNA"/>
</dbReference>
<accession>A0ABY2Q6F8</accession>
<proteinExistence type="predicted"/>
<gene>
    <name evidence="1" type="ORF">E6C48_13240</name>
</gene>
<dbReference type="Proteomes" id="UP000306441">
    <property type="component" value="Unassembled WGS sequence"/>
</dbReference>
<dbReference type="InterPro" id="IPR021146">
    <property type="entry name" value="Phage_gp6-like_head-tail"/>
</dbReference>
<dbReference type="RefSeq" id="WP_136357927.1">
    <property type="nucleotide sequence ID" value="NZ_SSNY01000007.1"/>
</dbReference>
<dbReference type="Pfam" id="PF05135">
    <property type="entry name" value="Phage_connect_1"/>
    <property type="match status" value="1"/>
</dbReference>
<dbReference type="Gene3D" id="1.10.3230.30">
    <property type="entry name" value="Phage gp6-like head-tail connector protein"/>
    <property type="match status" value="1"/>
</dbReference>
<dbReference type="NCBIfam" id="TIGR01560">
    <property type="entry name" value="put_DNA_pack"/>
    <property type="match status" value="1"/>
</dbReference>
<dbReference type="InterPro" id="IPR011738">
    <property type="entry name" value="Phage_CHP"/>
</dbReference>
<keyword evidence="2" id="KW-1185">Reference proteome</keyword>
<dbReference type="InterPro" id="IPR006450">
    <property type="entry name" value="Phage_HK97_gp6-like"/>
</dbReference>
<name>A0ABY2Q6F8_9HYPH</name>
<evidence type="ECO:0008006" key="3">
    <source>
        <dbReference type="Google" id="ProtNLM"/>
    </source>
</evidence>
<sequence length="189" mass="20509">MTLIRTVDPVAEPVTLAEAKAHLRIDHTDDDELLAGLVRAARQEVERSTGMALLLQSWRLVLDDLPESGCALVRIHPLREVQSVTAFGSEGEGTIIDPATYQVDAVSRPARIHFNASVAPLRAMNGLEIDFTAGFGEAGTDVPDPLKRAILLLVAHWYELRAGYGPADQPVSYPAGFDRIVAGYRAGRL</sequence>
<evidence type="ECO:0000313" key="2">
    <source>
        <dbReference type="Proteomes" id="UP000306441"/>
    </source>
</evidence>
<dbReference type="NCBIfam" id="TIGR02215">
    <property type="entry name" value="phage_chp_gp8"/>
    <property type="match status" value="1"/>
</dbReference>